<keyword evidence="4" id="KW-1185">Reference proteome</keyword>
<keyword evidence="1" id="KW-0732">Signal</keyword>
<proteinExistence type="predicted"/>
<dbReference type="Proteomes" id="UP000252519">
    <property type="component" value="Unassembled WGS sequence"/>
</dbReference>
<dbReference type="AlphaFoldDB" id="A0A368GBH2"/>
<dbReference type="OrthoDB" id="19653at2759"/>
<dbReference type="PANTHER" id="PTHR45580:SF6">
    <property type="entry name" value="CARBOXYLESTERASE TYPE B DOMAIN-CONTAINING PROTEIN"/>
    <property type="match status" value="1"/>
</dbReference>
<dbReference type="PANTHER" id="PTHR45580">
    <property type="entry name" value="PROTEIN CBG05369"/>
    <property type="match status" value="1"/>
</dbReference>
<dbReference type="InterPro" id="IPR002018">
    <property type="entry name" value="CarbesteraseB"/>
</dbReference>
<dbReference type="SUPFAM" id="SSF53474">
    <property type="entry name" value="alpha/beta-Hydrolases"/>
    <property type="match status" value="1"/>
</dbReference>
<protein>
    <submittedName>
        <fullName evidence="3">Para-nitrobenzyl esterase domain protein</fullName>
    </submittedName>
</protein>
<dbReference type="STRING" id="29170.A0A368GBH2"/>
<feature type="domain" description="Carboxylesterase type B" evidence="2">
    <location>
        <begin position="17"/>
        <end position="499"/>
    </location>
</feature>
<organism evidence="3 4">
    <name type="scientific">Ancylostoma caninum</name>
    <name type="common">Dog hookworm</name>
    <dbReference type="NCBI Taxonomy" id="29170"/>
    <lineage>
        <taxon>Eukaryota</taxon>
        <taxon>Metazoa</taxon>
        <taxon>Ecdysozoa</taxon>
        <taxon>Nematoda</taxon>
        <taxon>Chromadorea</taxon>
        <taxon>Rhabditida</taxon>
        <taxon>Rhabditina</taxon>
        <taxon>Rhabditomorpha</taxon>
        <taxon>Strongyloidea</taxon>
        <taxon>Ancylostomatidae</taxon>
        <taxon>Ancylostomatinae</taxon>
        <taxon>Ancylostoma</taxon>
    </lineage>
</organism>
<feature type="chain" id="PRO_5016787099" evidence="1">
    <location>
        <begin position="18"/>
        <end position="552"/>
    </location>
</feature>
<dbReference type="Gene3D" id="3.40.50.1820">
    <property type="entry name" value="alpha/beta hydrolase"/>
    <property type="match status" value="1"/>
</dbReference>
<evidence type="ECO:0000313" key="4">
    <source>
        <dbReference type="Proteomes" id="UP000252519"/>
    </source>
</evidence>
<feature type="signal peptide" evidence="1">
    <location>
        <begin position="1"/>
        <end position="17"/>
    </location>
</feature>
<sequence>MSCGILLLVVLLPVTQASLVRTSYGLLEGVAIQSQDNSTCWMFKGIPIAQPPVGSRRFKLPEPPKQWEGVREAKQYSAACLSNPITGRHMSEDCLYTNIFTSNKCLLGNASCPVILFIHGGSLNSGSAVMSDDQFIIDKYSSKDVVFVTSAFRLGFFGVLAFENDEVVPRNLALYDIIAGIEFVHHEISAFGGDPKHVTVMGHSQGGSIAMIIAASSIIDPSKLLFQQLIAISPALNYRPVAGRADLTWRLAHEVGCTRTSERPHPTTIEQTIQVVDCLRSVDALDIMARQRALDEEGLPFDGVLFAPPFVKDGTAFEDFLANSTERPMICSSTQDEFNFMNDEEFDIGAFLMVKHTAEVRQKYFEDKRQGREHAFQKALTFTFFEAVLDNNCCVAEFKDAYLSQVVFTLNVMFGEVFADKGSDVYVFEYSQAPVAFHSSDKQYFLGTRSGNHSENEKILENFYTESFVNFAHGIKPNNEWNLFNHTTRNYYSVEVNIEEGILPSNKLNYHSATVDYWSVFKPSTLFPILLSCLLFSQIFSSNLVSSFLQLH</sequence>
<comment type="caution">
    <text evidence="3">The sequence shown here is derived from an EMBL/GenBank/DDBJ whole genome shotgun (WGS) entry which is preliminary data.</text>
</comment>
<accession>A0A368GBH2</accession>
<evidence type="ECO:0000313" key="3">
    <source>
        <dbReference type="EMBL" id="RCN40629.1"/>
    </source>
</evidence>
<dbReference type="Pfam" id="PF00135">
    <property type="entry name" value="COesterase"/>
    <property type="match status" value="1"/>
</dbReference>
<name>A0A368GBH2_ANCCA</name>
<gene>
    <name evidence="3" type="ORF">ANCCAN_13448</name>
</gene>
<dbReference type="EMBL" id="JOJR01000276">
    <property type="protein sequence ID" value="RCN40629.1"/>
    <property type="molecule type" value="Genomic_DNA"/>
</dbReference>
<dbReference type="InterPro" id="IPR029058">
    <property type="entry name" value="AB_hydrolase_fold"/>
</dbReference>
<evidence type="ECO:0000256" key="1">
    <source>
        <dbReference type="SAM" id="SignalP"/>
    </source>
</evidence>
<reference evidence="3 4" key="1">
    <citation type="submission" date="2014-10" db="EMBL/GenBank/DDBJ databases">
        <title>Draft genome of the hookworm Ancylostoma caninum.</title>
        <authorList>
            <person name="Mitreva M."/>
        </authorList>
    </citation>
    <scope>NUCLEOTIDE SEQUENCE [LARGE SCALE GENOMIC DNA]</scope>
    <source>
        <strain evidence="3 4">Baltimore</strain>
    </source>
</reference>
<evidence type="ECO:0000259" key="2">
    <source>
        <dbReference type="Pfam" id="PF00135"/>
    </source>
</evidence>